<name>A0ABP8YUZ5_9ACTN</name>
<dbReference type="PANTHER" id="PTHR41534">
    <property type="entry name" value="BLR3401 PROTEIN"/>
    <property type="match status" value="1"/>
</dbReference>
<dbReference type="Gene3D" id="3.10.450.50">
    <property type="match status" value="1"/>
</dbReference>
<evidence type="ECO:0000313" key="3">
    <source>
        <dbReference type="EMBL" id="GAA4738270.1"/>
    </source>
</evidence>
<protein>
    <submittedName>
        <fullName evidence="3">3-phenylpropionate/cinnamic acid dioxygenase subunit beta</fullName>
    </submittedName>
</protein>
<dbReference type="NCBIfam" id="NF007479">
    <property type="entry name" value="PRK10069.1"/>
    <property type="match status" value="1"/>
</dbReference>
<dbReference type="PANTHER" id="PTHR41534:SF2">
    <property type="entry name" value="3-PHENYLPROPIONATE_CINNAMIC ACID DIOXYGENASE SUBUNIT BETA"/>
    <property type="match status" value="1"/>
</dbReference>
<reference evidence="4" key="1">
    <citation type="journal article" date="2019" name="Int. J. Syst. Evol. Microbiol.">
        <title>The Global Catalogue of Microorganisms (GCM) 10K type strain sequencing project: providing services to taxonomists for standard genome sequencing and annotation.</title>
        <authorList>
            <consortium name="The Broad Institute Genomics Platform"/>
            <consortium name="The Broad Institute Genome Sequencing Center for Infectious Disease"/>
            <person name="Wu L."/>
            <person name="Ma J."/>
        </authorList>
    </citation>
    <scope>NUCLEOTIDE SEQUENCE [LARGE SCALE GENOMIC DNA]</scope>
    <source>
        <strain evidence="4">JCM 18532</strain>
    </source>
</reference>
<accession>A0ABP8YUZ5</accession>
<dbReference type="RefSeq" id="WP_345526920.1">
    <property type="nucleotide sequence ID" value="NZ_BAABKN010000014.1"/>
</dbReference>
<organism evidence="3 4">
    <name type="scientific">Nocardioides endophyticus</name>
    <dbReference type="NCBI Taxonomy" id="1353775"/>
    <lineage>
        <taxon>Bacteria</taxon>
        <taxon>Bacillati</taxon>
        <taxon>Actinomycetota</taxon>
        <taxon>Actinomycetes</taxon>
        <taxon>Propionibacteriales</taxon>
        <taxon>Nocardioidaceae</taxon>
        <taxon>Nocardioides</taxon>
    </lineage>
</organism>
<evidence type="ECO:0000256" key="2">
    <source>
        <dbReference type="ARBA" id="ARBA00023002"/>
    </source>
</evidence>
<dbReference type="InterPro" id="IPR032710">
    <property type="entry name" value="NTF2-like_dom_sf"/>
</dbReference>
<dbReference type="GO" id="GO:0051213">
    <property type="term" value="F:dioxygenase activity"/>
    <property type="evidence" value="ECO:0007669"/>
    <property type="project" value="UniProtKB-KW"/>
</dbReference>
<gene>
    <name evidence="3" type="ORF">GCM10023350_23030</name>
</gene>
<keyword evidence="2" id="KW-0560">Oxidoreductase</keyword>
<keyword evidence="4" id="KW-1185">Reference proteome</keyword>
<dbReference type="Proteomes" id="UP001499882">
    <property type="component" value="Unassembled WGS sequence"/>
</dbReference>
<dbReference type="CDD" id="cd00667">
    <property type="entry name" value="ring_hydroxylating_dioxygenases_beta"/>
    <property type="match status" value="1"/>
</dbReference>
<comment type="caution">
    <text evidence="3">The sequence shown here is derived from an EMBL/GenBank/DDBJ whole genome shotgun (WGS) entry which is preliminary data.</text>
</comment>
<evidence type="ECO:0000313" key="4">
    <source>
        <dbReference type="Proteomes" id="UP001499882"/>
    </source>
</evidence>
<dbReference type="EMBL" id="BAABKN010000014">
    <property type="protein sequence ID" value="GAA4738270.1"/>
    <property type="molecule type" value="Genomic_DNA"/>
</dbReference>
<proteinExistence type="inferred from homology"/>
<comment type="similarity">
    <text evidence="1">Belongs to the bacterial ring-hydroxylating dioxygenase beta subunit family.</text>
</comment>
<dbReference type="InterPro" id="IPR000391">
    <property type="entry name" value="Rng_hydr_dOase-bsu"/>
</dbReference>
<evidence type="ECO:0000256" key="1">
    <source>
        <dbReference type="ARBA" id="ARBA00009570"/>
    </source>
</evidence>
<dbReference type="Pfam" id="PF00866">
    <property type="entry name" value="Ring_hydroxyl_B"/>
    <property type="match status" value="1"/>
</dbReference>
<keyword evidence="3" id="KW-0223">Dioxygenase</keyword>
<sequence>MTGAGEAVDLATRIQIQDLYSHEAELLDERRWEEWLDLFAPELEYTAPIRVTRKSPHPDTIDELGHFDDTKMSLALRVRRLRTDVAWAEDPPSLTRRLITNLRIRPGDDADRLQVRTNFLLYRSRGDLGAYDLIVGERQDALRREGDSWVIARRRSVIDQASMSTKNLGIFL</sequence>
<dbReference type="SUPFAM" id="SSF54427">
    <property type="entry name" value="NTF2-like"/>
    <property type="match status" value="1"/>
</dbReference>